<dbReference type="EMBL" id="JAIWYP010000010">
    <property type="protein sequence ID" value="KAH3754762.1"/>
    <property type="molecule type" value="Genomic_DNA"/>
</dbReference>
<name>A0A9D4DVI5_DREPO</name>
<reference evidence="1" key="2">
    <citation type="submission" date="2020-11" db="EMBL/GenBank/DDBJ databases">
        <authorList>
            <person name="McCartney M.A."/>
            <person name="Auch B."/>
            <person name="Kono T."/>
            <person name="Mallez S."/>
            <person name="Becker A."/>
            <person name="Gohl D.M."/>
            <person name="Silverstein K.A.T."/>
            <person name="Koren S."/>
            <person name="Bechman K.B."/>
            <person name="Herman A."/>
            <person name="Abrahante J.E."/>
            <person name="Garbe J."/>
        </authorList>
    </citation>
    <scope>NUCLEOTIDE SEQUENCE</scope>
    <source>
        <strain evidence="1">Duluth1</strain>
        <tissue evidence="1">Whole animal</tissue>
    </source>
</reference>
<proteinExistence type="predicted"/>
<evidence type="ECO:0000313" key="2">
    <source>
        <dbReference type="Proteomes" id="UP000828390"/>
    </source>
</evidence>
<accession>A0A9D4DVI5</accession>
<dbReference type="Proteomes" id="UP000828390">
    <property type="component" value="Unassembled WGS sequence"/>
</dbReference>
<sequence>MVSSANLDKFLSSGSADDLLHTSVRSTENSGDSYVSPLKSLTLEIGSGDVGKYACTHGCELVFNLKGFNVDISPFFKQRTLF</sequence>
<protein>
    <submittedName>
        <fullName evidence="1">Uncharacterized protein</fullName>
    </submittedName>
</protein>
<dbReference type="AlphaFoldDB" id="A0A9D4DVI5"/>
<reference evidence="1" key="1">
    <citation type="journal article" date="2019" name="bioRxiv">
        <title>The Genome of the Zebra Mussel, Dreissena polymorpha: A Resource for Invasive Species Research.</title>
        <authorList>
            <person name="McCartney M.A."/>
            <person name="Auch B."/>
            <person name="Kono T."/>
            <person name="Mallez S."/>
            <person name="Zhang Y."/>
            <person name="Obille A."/>
            <person name="Becker A."/>
            <person name="Abrahante J.E."/>
            <person name="Garbe J."/>
            <person name="Badalamenti J.P."/>
            <person name="Herman A."/>
            <person name="Mangelson H."/>
            <person name="Liachko I."/>
            <person name="Sullivan S."/>
            <person name="Sone E.D."/>
            <person name="Koren S."/>
            <person name="Silverstein K.A.T."/>
            <person name="Beckman K.B."/>
            <person name="Gohl D.M."/>
        </authorList>
    </citation>
    <scope>NUCLEOTIDE SEQUENCE</scope>
    <source>
        <strain evidence="1">Duluth1</strain>
        <tissue evidence="1">Whole animal</tissue>
    </source>
</reference>
<gene>
    <name evidence="1" type="ORF">DPMN_189443</name>
</gene>
<evidence type="ECO:0000313" key="1">
    <source>
        <dbReference type="EMBL" id="KAH3754762.1"/>
    </source>
</evidence>
<comment type="caution">
    <text evidence="1">The sequence shown here is derived from an EMBL/GenBank/DDBJ whole genome shotgun (WGS) entry which is preliminary data.</text>
</comment>
<keyword evidence="2" id="KW-1185">Reference proteome</keyword>
<organism evidence="1 2">
    <name type="scientific">Dreissena polymorpha</name>
    <name type="common">Zebra mussel</name>
    <name type="synonym">Mytilus polymorpha</name>
    <dbReference type="NCBI Taxonomy" id="45954"/>
    <lineage>
        <taxon>Eukaryota</taxon>
        <taxon>Metazoa</taxon>
        <taxon>Spiralia</taxon>
        <taxon>Lophotrochozoa</taxon>
        <taxon>Mollusca</taxon>
        <taxon>Bivalvia</taxon>
        <taxon>Autobranchia</taxon>
        <taxon>Heteroconchia</taxon>
        <taxon>Euheterodonta</taxon>
        <taxon>Imparidentia</taxon>
        <taxon>Neoheterodontei</taxon>
        <taxon>Myida</taxon>
        <taxon>Dreissenoidea</taxon>
        <taxon>Dreissenidae</taxon>
        <taxon>Dreissena</taxon>
    </lineage>
</organism>